<dbReference type="InterPro" id="IPR011711">
    <property type="entry name" value="GntR_C"/>
</dbReference>
<dbReference type="SMART" id="SM00345">
    <property type="entry name" value="HTH_GNTR"/>
    <property type="match status" value="1"/>
</dbReference>
<dbReference type="SUPFAM" id="SSF46785">
    <property type="entry name" value="Winged helix' DNA-binding domain"/>
    <property type="match status" value="1"/>
</dbReference>
<dbReference type="GO" id="GO:0003677">
    <property type="term" value="F:DNA binding"/>
    <property type="evidence" value="ECO:0007669"/>
    <property type="project" value="UniProtKB-KW"/>
</dbReference>
<organism evidence="5 6">
    <name type="scientific">Nitratireductor aquibiodomus</name>
    <dbReference type="NCBI Taxonomy" id="204799"/>
    <lineage>
        <taxon>Bacteria</taxon>
        <taxon>Pseudomonadati</taxon>
        <taxon>Pseudomonadota</taxon>
        <taxon>Alphaproteobacteria</taxon>
        <taxon>Hyphomicrobiales</taxon>
        <taxon>Phyllobacteriaceae</taxon>
        <taxon>Nitratireductor</taxon>
    </lineage>
</organism>
<feature type="domain" description="HTH gntR-type" evidence="4">
    <location>
        <begin position="12"/>
        <end position="79"/>
    </location>
</feature>
<sequence length="256" mass="28059">MQHMVVDDAEPLTKTEAAYHQLRRDILATRLMPGAPLRIAALRKAYGFGWTPLREALSRLEAERLVTAESNRGFAVAPVSRAELEDLSKARLAVETTLLEESIRKGGTDWEAAVVTAHYRLSRCQIPAKGLSDDALHDWVEKHQAFHEALLSAADATWLKHFYAQIWGQLCRHHIFLTVTPALRAAAGAEEGYEAAIEALDAAMSLDQHTQLMELALDRNLEGALALMKEHVGLTVDVFTLADLDGMTAGAAGTQA</sequence>
<dbReference type="AlphaFoldDB" id="A0A1H4JXJ2"/>
<keyword evidence="2 5" id="KW-0238">DNA-binding</keyword>
<gene>
    <name evidence="5" type="ORF">SAMN05216452_1768</name>
</gene>
<reference evidence="6" key="1">
    <citation type="submission" date="2016-10" db="EMBL/GenBank/DDBJ databases">
        <authorList>
            <person name="Varghese N."/>
            <person name="Submissions S."/>
        </authorList>
    </citation>
    <scope>NUCLEOTIDE SEQUENCE [LARGE SCALE GENOMIC DNA]</scope>
    <source>
        <strain evidence="6">ES.061</strain>
    </source>
</reference>
<keyword evidence="6" id="KW-1185">Reference proteome</keyword>
<proteinExistence type="predicted"/>
<keyword evidence="3" id="KW-0804">Transcription</keyword>
<evidence type="ECO:0000313" key="5">
    <source>
        <dbReference type="EMBL" id="SEB50867.1"/>
    </source>
</evidence>
<dbReference type="GO" id="GO:0003700">
    <property type="term" value="F:DNA-binding transcription factor activity"/>
    <property type="evidence" value="ECO:0007669"/>
    <property type="project" value="InterPro"/>
</dbReference>
<dbReference type="InterPro" id="IPR000524">
    <property type="entry name" value="Tscrpt_reg_HTH_GntR"/>
</dbReference>
<dbReference type="PANTHER" id="PTHR43537:SF20">
    <property type="entry name" value="HTH-TYPE TRANSCRIPTIONAL REPRESSOR GLAR"/>
    <property type="match status" value="1"/>
</dbReference>
<dbReference type="PANTHER" id="PTHR43537">
    <property type="entry name" value="TRANSCRIPTIONAL REGULATOR, GNTR FAMILY"/>
    <property type="match status" value="1"/>
</dbReference>
<dbReference type="Gene3D" id="1.10.10.10">
    <property type="entry name" value="Winged helix-like DNA-binding domain superfamily/Winged helix DNA-binding domain"/>
    <property type="match status" value="1"/>
</dbReference>
<evidence type="ECO:0000259" key="4">
    <source>
        <dbReference type="PROSITE" id="PS50949"/>
    </source>
</evidence>
<protein>
    <submittedName>
        <fullName evidence="5">DNA-binding transcriptional regulator, GntR family</fullName>
    </submittedName>
</protein>
<accession>A0A1H4JXJ2</accession>
<dbReference type="InterPro" id="IPR036390">
    <property type="entry name" value="WH_DNA-bd_sf"/>
</dbReference>
<dbReference type="Gene3D" id="1.20.120.530">
    <property type="entry name" value="GntR ligand-binding domain-like"/>
    <property type="match status" value="1"/>
</dbReference>
<dbReference type="EMBL" id="FNSL01000001">
    <property type="protein sequence ID" value="SEB50867.1"/>
    <property type="molecule type" value="Genomic_DNA"/>
</dbReference>
<dbReference type="Pfam" id="PF00392">
    <property type="entry name" value="GntR"/>
    <property type="match status" value="1"/>
</dbReference>
<dbReference type="SMART" id="SM00895">
    <property type="entry name" value="FCD"/>
    <property type="match status" value="1"/>
</dbReference>
<dbReference type="InterPro" id="IPR036388">
    <property type="entry name" value="WH-like_DNA-bd_sf"/>
</dbReference>
<evidence type="ECO:0000256" key="1">
    <source>
        <dbReference type="ARBA" id="ARBA00023015"/>
    </source>
</evidence>
<name>A0A1H4JXJ2_9HYPH</name>
<dbReference type="InterPro" id="IPR008920">
    <property type="entry name" value="TF_FadR/GntR_C"/>
</dbReference>
<dbReference type="SUPFAM" id="SSF48008">
    <property type="entry name" value="GntR ligand-binding domain-like"/>
    <property type="match status" value="1"/>
</dbReference>
<dbReference type="Pfam" id="PF07729">
    <property type="entry name" value="FCD"/>
    <property type="match status" value="1"/>
</dbReference>
<keyword evidence="1" id="KW-0805">Transcription regulation</keyword>
<dbReference type="Proteomes" id="UP000199064">
    <property type="component" value="Unassembled WGS sequence"/>
</dbReference>
<dbReference type="PROSITE" id="PS50949">
    <property type="entry name" value="HTH_GNTR"/>
    <property type="match status" value="1"/>
</dbReference>
<evidence type="ECO:0000256" key="2">
    <source>
        <dbReference type="ARBA" id="ARBA00023125"/>
    </source>
</evidence>
<evidence type="ECO:0000256" key="3">
    <source>
        <dbReference type="ARBA" id="ARBA00023163"/>
    </source>
</evidence>
<evidence type="ECO:0000313" key="6">
    <source>
        <dbReference type="Proteomes" id="UP000199064"/>
    </source>
</evidence>